<dbReference type="InterPro" id="IPR029052">
    <property type="entry name" value="Metallo-depent_PP-like"/>
</dbReference>
<dbReference type="SMART" id="SM00854">
    <property type="entry name" value="PGA_cap"/>
    <property type="match status" value="1"/>
</dbReference>
<protein>
    <submittedName>
        <fullName evidence="4">Capsule biosynthesis protein CapA</fullName>
    </submittedName>
</protein>
<dbReference type="Gene3D" id="3.60.21.10">
    <property type="match status" value="1"/>
</dbReference>
<dbReference type="Proteomes" id="UP000798488">
    <property type="component" value="Unassembled WGS sequence"/>
</dbReference>
<keyword evidence="5" id="KW-1185">Reference proteome</keyword>
<evidence type="ECO:0000313" key="4">
    <source>
        <dbReference type="EMBL" id="KAF1085110.1"/>
    </source>
</evidence>
<evidence type="ECO:0000256" key="2">
    <source>
        <dbReference type="SAM" id="SignalP"/>
    </source>
</evidence>
<feature type="chain" id="PRO_5039699266" evidence="2">
    <location>
        <begin position="30"/>
        <end position="546"/>
    </location>
</feature>
<proteinExistence type="inferred from homology"/>
<keyword evidence="2" id="KW-0732">Signal</keyword>
<dbReference type="Pfam" id="PF09587">
    <property type="entry name" value="PGA_cap"/>
    <property type="match status" value="1"/>
</dbReference>
<evidence type="ECO:0000313" key="5">
    <source>
        <dbReference type="Proteomes" id="UP000798488"/>
    </source>
</evidence>
<name>A0A9D2WPC7_9FIRM</name>
<dbReference type="EMBL" id="LSRS01000003">
    <property type="protein sequence ID" value="KAF1085110.1"/>
    <property type="molecule type" value="Genomic_DNA"/>
</dbReference>
<dbReference type="SUPFAM" id="SSF56300">
    <property type="entry name" value="Metallo-dependent phosphatases"/>
    <property type="match status" value="1"/>
</dbReference>
<evidence type="ECO:0000259" key="3">
    <source>
        <dbReference type="SMART" id="SM00854"/>
    </source>
</evidence>
<accession>A0A9D2WPC7</accession>
<dbReference type="AlphaFoldDB" id="A0A9D2WPC7"/>
<comment type="similarity">
    <text evidence="1">Belongs to the CapA family.</text>
</comment>
<sequence length="546" mass="61414">MRVPRLLLILLPAVGLLYCSCACTPQQHAGSGNFHDMAAFNEYRMQLPEKHEPLCLVAVGDIMLSRYVAQKINEHNDPNYPFAGVKWFLQDGDIVFGNLEGPLTPGREIKIPEMVLRTDPCMAAALKDAGFNILSLANNHVPDFGEQGIQDTMCYLDSTAIYYAGAGNNEQEAFAPRYMKVKGVKLAFLAFNDLTFVPDSYMADDGPGTAVLKPEKVAAAVREAADNADFTVVYLHAGIEYASKPDDTQVYFAHLAIDAGADLVLGSHPHVVQKIEQYQGKYILYSLGNFIFDQLWSRDTREGIVARIFISENSVEMIEFLPVYINDNARPVALSGQEAQRVLEKLGLQLDMQTVPAWDNEKMTFTAAEQYIFQAGKSLPEYRLVQSRQFDMDGDGILEEFSLRNGRITVRSASRTLWQSPNDWWVDYFFLGDANNDGLPEFSLLVWKEGSFGPHRPFWLEEDDTGIKNHLFIFKLEKGAVKPVWQSSNLDHPNYRAALTDLNDDDKNELVVTEGSYTDPARREVTLWEWNGWGFSRITLDSESGI</sequence>
<organism evidence="4 5">
    <name type="scientific">Sporotomaculum syntrophicum</name>
    <dbReference type="NCBI Taxonomy" id="182264"/>
    <lineage>
        <taxon>Bacteria</taxon>
        <taxon>Bacillati</taxon>
        <taxon>Bacillota</taxon>
        <taxon>Clostridia</taxon>
        <taxon>Eubacteriales</taxon>
        <taxon>Desulfallaceae</taxon>
        <taxon>Sporotomaculum</taxon>
    </lineage>
</organism>
<dbReference type="SUPFAM" id="SSF69318">
    <property type="entry name" value="Integrin alpha N-terminal domain"/>
    <property type="match status" value="1"/>
</dbReference>
<dbReference type="PANTHER" id="PTHR33393:SF13">
    <property type="entry name" value="PGA BIOSYNTHESIS PROTEIN CAPA"/>
    <property type="match status" value="1"/>
</dbReference>
<dbReference type="InterPro" id="IPR028994">
    <property type="entry name" value="Integrin_alpha_N"/>
</dbReference>
<dbReference type="CDD" id="cd07381">
    <property type="entry name" value="MPP_CapA"/>
    <property type="match status" value="1"/>
</dbReference>
<reference evidence="4" key="1">
    <citation type="submission" date="2016-02" db="EMBL/GenBank/DDBJ databases">
        <title>Draft Genome Sequence of Sporotomaculum syntrophicum Strain FB, a Syntrophic Benzoate Degrader.</title>
        <authorList>
            <person name="Nobu M.K."/>
            <person name="Narihiro T."/>
            <person name="Qiu Y.-L."/>
            <person name="Ohashi A."/>
            <person name="Liu W.-T."/>
            <person name="Yuji S."/>
        </authorList>
    </citation>
    <scope>NUCLEOTIDE SEQUENCE</scope>
    <source>
        <strain evidence="4">FB</strain>
    </source>
</reference>
<comment type="caution">
    <text evidence="4">The sequence shown here is derived from an EMBL/GenBank/DDBJ whole genome shotgun (WGS) entry which is preliminary data.</text>
</comment>
<feature type="domain" description="Capsule synthesis protein CapA" evidence="3">
    <location>
        <begin position="55"/>
        <end position="294"/>
    </location>
</feature>
<gene>
    <name evidence="4" type="primary">capA</name>
    <name evidence="4" type="ORF">SPSYN_01246</name>
</gene>
<feature type="signal peptide" evidence="2">
    <location>
        <begin position="1"/>
        <end position="29"/>
    </location>
</feature>
<dbReference type="InterPro" id="IPR052169">
    <property type="entry name" value="CW_Biosynth-Accessory"/>
</dbReference>
<evidence type="ECO:0000256" key="1">
    <source>
        <dbReference type="ARBA" id="ARBA00005662"/>
    </source>
</evidence>
<dbReference type="InterPro" id="IPR019079">
    <property type="entry name" value="Capsule_synth_CapA"/>
</dbReference>
<dbReference type="PANTHER" id="PTHR33393">
    <property type="entry name" value="POLYGLUTAMINE SYNTHESIS ACCESSORY PROTEIN RV0574C-RELATED"/>
    <property type="match status" value="1"/>
</dbReference>